<keyword evidence="5" id="KW-0687">Ribonucleoprotein</keyword>
<dbReference type="Pfam" id="PF00575">
    <property type="entry name" value="S1"/>
    <property type="match status" value="5"/>
</dbReference>
<feature type="region of interest" description="Disordered" evidence="9">
    <location>
        <begin position="592"/>
        <end position="654"/>
    </location>
</feature>
<evidence type="ECO:0000256" key="9">
    <source>
        <dbReference type="SAM" id="MobiDB-lite"/>
    </source>
</evidence>
<feature type="domain" description="S1 motif" evidence="10">
    <location>
        <begin position="129"/>
        <end position="195"/>
    </location>
</feature>
<dbReference type="PANTHER" id="PTHR10724">
    <property type="entry name" value="30S RIBOSOMAL PROTEIN S1"/>
    <property type="match status" value="1"/>
</dbReference>
<dbReference type="CDD" id="cd05688">
    <property type="entry name" value="S1_RPS1_repeat_ec3"/>
    <property type="match status" value="1"/>
</dbReference>
<dbReference type="FunFam" id="2.40.50.140:FF:000103">
    <property type="entry name" value="protein RRP5 homolog"/>
    <property type="match status" value="1"/>
</dbReference>
<dbReference type="InterPro" id="IPR035104">
    <property type="entry name" value="Ribosomal_protein_S1-like"/>
</dbReference>
<organism evidence="11 12">
    <name type="scientific">Engelhardtia mirabilis</name>
    <dbReference type="NCBI Taxonomy" id="2528011"/>
    <lineage>
        <taxon>Bacteria</taxon>
        <taxon>Pseudomonadati</taxon>
        <taxon>Planctomycetota</taxon>
        <taxon>Planctomycetia</taxon>
        <taxon>Planctomycetia incertae sedis</taxon>
        <taxon>Engelhardtia</taxon>
    </lineage>
</organism>
<dbReference type="GO" id="GO:0022627">
    <property type="term" value="C:cytosolic small ribosomal subunit"/>
    <property type="evidence" value="ECO:0007669"/>
    <property type="project" value="TreeGrafter"/>
</dbReference>
<dbReference type="KEGG" id="pbap:Pla133_25320"/>
<dbReference type="Proteomes" id="UP000316921">
    <property type="component" value="Chromosome"/>
</dbReference>
<dbReference type="FunFam" id="2.40.50.140:FF:000011">
    <property type="entry name" value="30S ribosomal protein S1"/>
    <property type="match status" value="2"/>
</dbReference>
<evidence type="ECO:0000256" key="5">
    <source>
        <dbReference type="ARBA" id="ARBA00023274"/>
    </source>
</evidence>
<proteinExistence type="inferred from homology"/>
<dbReference type="InterPro" id="IPR003029">
    <property type="entry name" value="S1_domain"/>
</dbReference>
<dbReference type="SUPFAM" id="SSF50249">
    <property type="entry name" value="Nucleic acid-binding proteins"/>
    <property type="match status" value="6"/>
</dbReference>
<evidence type="ECO:0000256" key="4">
    <source>
        <dbReference type="ARBA" id="ARBA00022980"/>
    </source>
</evidence>
<evidence type="ECO:0000256" key="2">
    <source>
        <dbReference type="ARBA" id="ARBA00022737"/>
    </source>
</evidence>
<evidence type="ECO:0000256" key="3">
    <source>
        <dbReference type="ARBA" id="ARBA00022884"/>
    </source>
</evidence>
<comment type="function">
    <text evidence="6">Binds mRNA; thus facilitating recognition of the initiation point. It is needed to translate mRNA with a short Shine-Dalgarno (SD) purine-rich sequence.</text>
</comment>
<gene>
    <name evidence="11" type="primary">rpsA_3</name>
    <name evidence="11" type="ORF">Pla133_25320</name>
</gene>
<dbReference type="PANTHER" id="PTHR10724:SF7">
    <property type="entry name" value="SMALL RIBOSOMAL SUBUNIT PROTEIN BS1C"/>
    <property type="match status" value="1"/>
</dbReference>
<sequence>MSLAHRRIKEFELDPADLDAQLLQALGDLNEEEYTEKLASSVKQLQPDTIVQALVDSVDERTGQVVMDIGGKAEGNLSLSEFGDTMPEAGQTYEVYYGGLNEDDTANISKRRADRQRAWEALHDNHEEGDEVHGVVLRKIKGGLLVDVEGVPVFLPASQVNLRRTHDISDFIGEPIRARIIKIDPERMNVVISRRKLLEEERQRQKETLLKDISEDQVRIGTVKNIADFGVFVDLGGIDGLLHITDMSWGRIQHPSQMVEMGQQLEVKVLRVDFDRERIALGLKQKSASPWEGIDSRYPVNSKHVGEVVNLMTYGAFVKLEDGVEGLVHISEMSWTRRVNHPSELVKIGDNVEVVVLEIDKDKQEISLGMKQAEANPWDLALEKYPPGTVIEGTVRNLTSYGAFIEIEEGIDGLLHVSDMSWTKKVSHPSEVVRKGDKMQCVVLSVDTQKKRIALGLKQLSPDPWLDVIPSNYHVGDLLSGYVTKITNFGVFVKLEEDLEGLLHISELSDHKITSPEEIVKPGMKIEVRVIRVDIEERKIGLSFVHADFDENAKVIAEAKAAEAAELEAANAGEVVMGEGINIEASVVTKSAPEADAAEAPAEALAEAGASETATEEAGTDEPAAEEAAGEPEAGAAAVAEEPEADAETKPEGQ</sequence>
<evidence type="ECO:0000313" key="12">
    <source>
        <dbReference type="Proteomes" id="UP000316921"/>
    </source>
</evidence>
<keyword evidence="2" id="KW-0677">Repeat</keyword>
<dbReference type="Gene3D" id="2.40.50.140">
    <property type="entry name" value="Nucleic acid-binding proteins"/>
    <property type="match status" value="6"/>
</dbReference>
<dbReference type="PRINTS" id="PR00681">
    <property type="entry name" value="RIBOSOMALS1"/>
</dbReference>
<evidence type="ECO:0000256" key="1">
    <source>
        <dbReference type="ARBA" id="ARBA00006767"/>
    </source>
</evidence>
<feature type="compositionally biased region" description="Low complexity" evidence="9">
    <location>
        <begin position="631"/>
        <end position="640"/>
    </location>
</feature>
<protein>
    <recommendedName>
        <fullName evidence="7">Small ribosomal subunit protein bS1</fullName>
    </recommendedName>
    <alternativeName>
        <fullName evidence="8">30S ribosomal protein S1</fullName>
    </alternativeName>
</protein>
<feature type="domain" description="S1 motif" evidence="10">
    <location>
        <begin position="216"/>
        <end position="284"/>
    </location>
</feature>
<dbReference type="SMART" id="SM00316">
    <property type="entry name" value="S1"/>
    <property type="match status" value="6"/>
</dbReference>
<evidence type="ECO:0000256" key="7">
    <source>
        <dbReference type="ARBA" id="ARBA00035293"/>
    </source>
</evidence>
<dbReference type="PROSITE" id="PS50126">
    <property type="entry name" value="S1"/>
    <property type="match status" value="5"/>
</dbReference>
<dbReference type="GO" id="GO:0006412">
    <property type="term" value="P:translation"/>
    <property type="evidence" value="ECO:0007669"/>
    <property type="project" value="TreeGrafter"/>
</dbReference>
<evidence type="ECO:0000256" key="6">
    <source>
        <dbReference type="ARBA" id="ARBA00025604"/>
    </source>
</evidence>
<reference evidence="11 12" key="1">
    <citation type="submission" date="2019-02" db="EMBL/GenBank/DDBJ databases">
        <title>Deep-cultivation of Planctomycetes and their phenomic and genomic characterization uncovers novel biology.</title>
        <authorList>
            <person name="Wiegand S."/>
            <person name="Jogler M."/>
            <person name="Boedeker C."/>
            <person name="Pinto D."/>
            <person name="Vollmers J."/>
            <person name="Rivas-Marin E."/>
            <person name="Kohn T."/>
            <person name="Peeters S.H."/>
            <person name="Heuer A."/>
            <person name="Rast P."/>
            <person name="Oberbeckmann S."/>
            <person name="Bunk B."/>
            <person name="Jeske O."/>
            <person name="Meyerdierks A."/>
            <person name="Storesund J.E."/>
            <person name="Kallscheuer N."/>
            <person name="Luecker S."/>
            <person name="Lage O.M."/>
            <person name="Pohl T."/>
            <person name="Merkel B.J."/>
            <person name="Hornburger P."/>
            <person name="Mueller R.-W."/>
            <person name="Bruemmer F."/>
            <person name="Labrenz M."/>
            <person name="Spormann A.M."/>
            <person name="Op den Camp H."/>
            <person name="Overmann J."/>
            <person name="Amann R."/>
            <person name="Jetten M.S.M."/>
            <person name="Mascher T."/>
            <person name="Medema M.H."/>
            <person name="Devos D.P."/>
            <person name="Kaster A.-K."/>
            <person name="Ovreas L."/>
            <person name="Rohde M."/>
            <person name="Galperin M.Y."/>
            <person name="Jogler C."/>
        </authorList>
    </citation>
    <scope>NUCLEOTIDE SEQUENCE [LARGE SCALE GENOMIC DNA]</scope>
    <source>
        <strain evidence="11 12">Pla133</strain>
    </source>
</reference>
<feature type="compositionally biased region" description="Low complexity" evidence="9">
    <location>
        <begin position="592"/>
        <end position="613"/>
    </location>
</feature>
<dbReference type="CDD" id="cd04465">
    <property type="entry name" value="S1_RPS1_repeat_ec2_hs2"/>
    <property type="match status" value="1"/>
</dbReference>
<keyword evidence="4 11" id="KW-0689">Ribosomal protein</keyword>
<keyword evidence="12" id="KW-1185">Reference proteome</keyword>
<comment type="similarity">
    <text evidence="1">Belongs to the bacterial ribosomal protein bS1 family.</text>
</comment>
<dbReference type="NCBIfam" id="NF004952">
    <property type="entry name" value="PRK06299.1-2"/>
    <property type="match status" value="1"/>
</dbReference>
<feature type="compositionally biased region" description="Acidic residues" evidence="9">
    <location>
        <begin position="614"/>
        <end position="630"/>
    </location>
</feature>
<dbReference type="RefSeq" id="WP_145065642.1">
    <property type="nucleotide sequence ID" value="NZ_CP036287.1"/>
</dbReference>
<dbReference type="InterPro" id="IPR012340">
    <property type="entry name" value="NA-bd_OB-fold"/>
</dbReference>
<dbReference type="EMBL" id="CP036287">
    <property type="protein sequence ID" value="QDU67449.1"/>
    <property type="molecule type" value="Genomic_DNA"/>
</dbReference>
<dbReference type="InterPro" id="IPR050437">
    <property type="entry name" value="Ribos_protein_bS1-like"/>
</dbReference>
<feature type="domain" description="S1 motif" evidence="10">
    <location>
        <begin position="476"/>
        <end position="545"/>
    </location>
</feature>
<evidence type="ECO:0000313" key="11">
    <source>
        <dbReference type="EMBL" id="QDU67449.1"/>
    </source>
</evidence>
<evidence type="ECO:0000259" key="10">
    <source>
        <dbReference type="PROSITE" id="PS50126"/>
    </source>
</evidence>
<dbReference type="GO" id="GO:0003735">
    <property type="term" value="F:structural constituent of ribosome"/>
    <property type="evidence" value="ECO:0007669"/>
    <property type="project" value="TreeGrafter"/>
</dbReference>
<feature type="domain" description="S1 motif" evidence="10">
    <location>
        <begin position="388"/>
        <end position="458"/>
    </location>
</feature>
<accession>A0A518BKE5</accession>
<evidence type="ECO:0000256" key="8">
    <source>
        <dbReference type="ARBA" id="ARBA00035517"/>
    </source>
</evidence>
<keyword evidence="3" id="KW-0694">RNA-binding</keyword>
<dbReference type="GO" id="GO:0003729">
    <property type="term" value="F:mRNA binding"/>
    <property type="evidence" value="ECO:0007669"/>
    <property type="project" value="TreeGrafter"/>
</dbReference>
<dbReference type="AlphaFoldDB" id="A0A518BKE5"/>
<feature type="domain" description="S1 motif" evidence="10">
    <location>
        <begin position="301"/>
        <end position="371"/>
    </location>
</feature>
<name>A0A518BKE5_9BACT</name>